<dbReference type="EMBL" id="QYRP01000002">
    <property type="protein sequence ID" value="RJS45771.1"/>
    <property type="molecule type" value="Genomic_DNA"/>
</dbReference>
<comment type="caution">
    <text evidence="3">The sequence shown here is derived from an EMBL/GenBank/DDBJ whole genome shotgun (WGS) entry which is preliminary data.</text>
</comment>
<protein>
    <submittedName>
        <fullName evidence="3">Nuclear transport factor 2 family protein</fullName>
    </submittedName>
</protein>
<dbReference type="AlphaFoldDB" id="A0A3A5H718"/>
<evidence type="ECO:0000313" key="3">
    <source>
        <dbReference type="EMBL" id="RJS45771.1"/>
    </source>
</evidence>
<evidence type="ECO:0000256" key="1">
    <source>
        <dbReference type="SAM" id="MobiDB-lite"/>
    </source>
</evidence>
<dbReference type="Gene3D" id="3.10.450.50">
    <property type="match status" value="1"/>
</dbReference>
<dbReference type="Pfam" id="PF13577">
    <property type="entry name" value="SnoaL_4"/>
    <property type="match status" value="1"/>
</dbReference>
<keyword evidence="4" id="KW-1185">Reference proteome</keyword>
<dbReference type="InterPro" id="IPR032710">
    <property type="entry name" value="NTF2-like_dom_sf"/>
</dbReference>
<evidence type="ECO:0000259" key="2">
    <source>
        <dbReference type="Pfam" id="PF13577"/>
    </source>
</evidence>
<dbReference type="Proteomes" id="UP000276542">
    <property type="component" value="Unassembled WGS sequence"/>
</dbReference>
<name>A0A3A5H718_9ACTN</name>
<sequence length="176" mass="18898">MLVPPVNKLSAPRDQSVAPSKGDSSMPLSVEDTLAIVSLSNAQMRSLDDHDVDAWVAAWVPDGTFIATYGTFAGHAEIRAFIDGHIAAGKEDGARHLMTNYVVDGDGDRATITCAVTKLQVEKPPFIIASGIYRDVVVRTDEGWRFESRQLDIDRGVFARAELAAAEIDGEAGVNA</sequence>
<proteinExistence type="predicted"/>
<organism evidence="3 4">
    <name type="scientific">Nocardioides cavernaquae</name>
    <dbReference type="NCBI Taxonomy" id="2321396"/>
    <lineage>
        <taxon>Bacteria</taxon>
        <taxon>Bacillati</taxon>
        <taxon>Actinomycetota</taxon>
        <taxon>Actinomycetes</taxon>
        <taxon>Propionibacteriales</taxon>
        <taxon>Nocardioidaceae</taxon>
        <taxon>Nocardioides</taxon>
    </lineage>
</organism>
<dbReference type="OrthoDB" id="27092at2"/>
<gene>
    <name evidence="3" type="ORF">D4739_05715</name>
</gene>
<dbReference type="SUPFAM" id="SSF54427">
    <property type="entry name" value="NTF2-like"/>
    <property type="match status" value="1"/>
</dbReference>
<feature type="domain" description="SnoaL-like" evidence="2">
    <location>
        <begin position="30"/>
        <end position="149"/>
    </location>
</feature>
<reference evidence="4" key="1">
    <citation type="submission" date="2018-09" db="EMBL/GenBank/DDBJ databases">
        <authorList>
            <person name="Zhu H."/>
        </authorList>
    </citation>
    <scope>NUCLEOTIDE SEQUENCE [LARGE SCALE GENOMIC DNA]</scope>
    <source>
        <strain evidence="4">K1W22B-1</strain>
    </source>
</reference>
<feature type="region of interest" description="Disordered" evidence="1">
    <location>
        <begin position="1"/>
        <end position="26"/>
    </location>
</feature>
<dbReference type="InterPro" id="IPR037401">
    <property type="entry name" value="SnoaL-like"/>
</dbReference>
<accession>A0A3A5H718</accession>
<evidence type="ECO:0000313" key="4">
    <source>
        <dbReference type="Proteomes" id="UP000276542"/>
    </source>
</evidence>